<reference evidence="2" key="1">
    <citation type="submission" date="2007-04" db="EMBL/GenBank/DDBJ databases">
        <title>Complete sequence of Pseudomonas mendocina ymp.</title>
        <authorList>
            <consortium name="US DOE Joint Genome Institute"/>
            <person name="Copeland A."/>
            <person name="Lucas S."/>
            <person name="Lapidus A."/>
            <person name="Barry K."/>
            <person name="Glavina del Rio T."/>
            <person name="Dalin E."/>
            <person name="Tice H."/>
            <person name="Pitluck S."/>
            <person name="Kiss H."/>
            <person name="Brettin T."/>
            <person name="Detter J.C."/>
            <person name="Bruce D."/>
            <person name="Han C."/>
            <person name="Schmutz J."/>
            <person name="Larimer F."/>
            <person name="Land M."/>
            <person name="Hauser L."/>
            <person name="Kyrpides N."/>
            <person name="Mikhailova N."/>
            <person name="Hersman L."/>
            <person name="Dubois J."/>
            <person name="Maurice P."/>
            <person name="Richardson P."/>
        </authorList>
    </citation>
    <scope>NUCLEOTIDE SEQUENCE [LARGE SCALE GENOMIC DNA]</scope>
    <source>
        <strain evidence="2">Ymp</strain>
    </source>
</reference>
<keyword evidence="1" id="KW-0732">Signal</keyword>
<evidence type="ECO:0000256" key="1">
    <source>
        <dbReference type="SAM" id="SignalP"/>
    </source>
</evidence>
<dbReference type="Gene3D" id="3.40.50.2300">
    <property type="match status" value="2"/>
</dbReference>
<dbReference type="InterPro" id="IPR039570">
    <property type="entry name" value="AmiC_PBP1"/>
</dbReference>
<proteinExistence type="predicted"/>
<evidence type="ECO:0000313" key="2">
    <source>
        <dbReference type="EMBL" id="ABP87343.1"/>
    </source>
</evidence>
<dbReference type="PATRIC" id="fig|399739.8.peg.4661"/>
<feature type="chain" id="PRO_5002677318" evidence="1">
    <location>
        <begin position="20"/>
        <end position="372"/>
    </location>
</feature>
<dbReference type="eggNOG" id="COG0683">
    <property type="taxonomic scope" value="Bacteria"/>
</dbReference>
<dbReference type="EMBL" id="CP000680">
    <property type="protein sequence ID" value="ABP87343.1"/>
    <property type="molecule type" value="Genomic_DNA"/>
</dbReference>
<dbReference type="PANTHER" id="PTHR47628">
    <property type="match status" value="1"/>
</dbReference>
<dbReference type="GO" id="GO:0033218">
    <property type="term" value="F:amide binding"/>
    <property type="evidence" value="ECO:0007669"/>
    <property type="project" value="InterPro"/>
</dbReference>
<organism evidence="2">
    <name type="scientific">Ectopseudomonas mendocina (strain ymp)</name>
    <name type="common">Pseudomonas mendocina</name>
    <dbReference type="NCBI Taxonomy" id="399739"/>
    <lineage>
        <taxon>Bacteria</taxon>
        <taxon>Pseudomonadati</taxon>
        <taxon>Pseudomonadota</taxon>
        <taxon>Gammaproteobacteria</taxon>
        <taxon>Pseudomonadales</taxon>
        <taxon>Pseudomonadaceae</taxon>
        <taxon>Ectopseudomonas</taxon>
    </lineage>
</organism>
<accession>A4Y177</accession>
<dbReference type="InterPro" id="IPR028082">
    <property type="entry name" value="Peripla_BP_I"/>
</dbReference>
<feature type="signal peptide" evidence="1">
    <location>
        <begin position="1"/>
        <end position="19"/>
    </location>
</feature>
<dbReference type="HOGENOM" id="CLU_027128_1_1_6"/>
<dbReference type="PANTHER" id="PTHR47628:SF1">
    <property type="entry name" value="ALIPHATIC AMIDASE EXPRESSION-REGULATING PROTEIN"/>
    <property type="match status" value="1"/>
</dbReference>
<sequence length="372" mass="41379">MAAGGFKVGLLFSSSSLSAAVETTQANATRLAIDEVNADGGIDGMELETLACDTGPTPDHYRQSAQRLCDEDQVRVLFGTHMSSTRKAVLPIIESRHRLLFYPTLYEGFEYSPNCFYTGAAPNQNSVQLARHALTHFGKRVFFIGCQYVYPYESNRIMRDLFEQAGGEVVGEIYLPFFSSLEDFRAVMNKVRDAAPDAIYSTTVGSDIPTLYRAYREAGFDPARMPILSQSTNEAEIALMPAETAEGHICVAPWFDTVESPASREFVQRYRARHGADAPITSGAEAAYFQVHLFAQAARLVPGGSLEELREALARVRFDAPQGEVWIDAQTQHTWLWPRVARIDRNGRFVIIEESPAAVRPSPYMIDHQLHA</sequence>
<dbReference type="OrthoDB" id="5288800at2"/>
<dbReference type="CDD" id="cd06357">
    <property type="entry name" value="PBP1_AmiC"/>
    <property type="match status" value="1"/>
</dbReference>
<dbReference type="AlphaFoldDB" id="A4Y177"/>
<protein>
    <submittedName>
        <fullName evidence="2">Amino acid/amide ABC transporter substrate-binding protein, HAAT family</fullName>
    </submittedName>
</protein>
<name>A4Y177_ECTM1</name>
<dbReference type="SUPFAM" id="SSF53822">
    <property type="entry name" value="Periplasmic binding protein-like I"/>
    <property type="match status" value="1"/>
</dbReference>
<gene>
    <name evidence="2" type="ordered locus">Pmen_4596</name>
</gene>
<dbReference type="KEGG" id="pmy:Pmen_4596"/>
<dbReference type="STRING" id="399739.Pmen_4596"/>
<dbReference type="Pfam" id="PF13433">
    <property type="entry name" value="Peripla_BP_5"/>
    <property type="match status" value="1"/>
</dbReference>